<dbReference type="SUPFAM" id="SSF56349">
    <property type="entry name" value="DNA breaking-rejoining enzymes"/>
    <property type="match status" value="2"/>
</dbReference>
<dbReference type="InterPro" id="IPR011010">
    <property type="entry name" value="DNA_brk_join_enz"/>
</dbReference>
<feature type="domain" description="Tyr recombinase" evidence="4">
    <location>
        <begin position="187"/>
        <end position="392"/>
    </location>
</feature>
<keyword evidence="2" id="KW-0233">DNA recombination</keyword>
<feature type="region of interest" description="Disordered" evidence="3">
    <location>
        <begin position="352"/>
        <end position="381"/>
    </location>
</feature>
<gene>
    <name evidence="5" type="ORF">C7476_112101</name>
</gene>
<dbReference type="OrthoDB" id="7800649at2"/>
<protein>
    <recommendedName>
        <fullName evidence="4">Tyr recombinase domain-containing protein</fullName>
    </recommendedName>
</protein>
<feature type="compositionally biased region" description="Basic and acidic residues" evidence="3">
    <location>
        <begin position="390"/>
        <end position="399"/>
    </location>
</feature>
<dbReference type="EMBL" id="QPJM01000012">
    <property type="protein sequence ID" value="RCW80944.1"/>
    <property type="molecule type" value="Genomic_DNA"/>
</dbReference>
<dbReference type="Gene3D" id="1.10.150.130">
    <property type="match status" value="1"/>
</dbReference>
<accession>A0A368YS18</accession>
<dbReference type="AlphaFoldDB" id="A0A368YS18"/>
<feature type="region of interest" description="Disordered" evidence="3">
    <location>
        <begin position="390"/>
        <end position="409"/>
    </location>
</feature>
<comment type="caution">
    <text evidence="5">The sequence shown here is derived from an EMBL/GenBank/DDBJ whole genome shotgun (WGS) entry which is preliminary data.</text>
</comment>
<evidence type="ECO:0000256" key="3">
    <source>
        <dbReference type="SAM" id="MobiDB-lite"/>
    </source>
</evidence>
<dbReference type="Gene3D" id="1.10.443.10">
    <property type="entry name" value="Intergrase catalytic core"/>
    <property type="match status" value="1"/>
</dbReference>
<dbReference type="InterPro" id="IPR013762">
    <property type="entry name" value="Integrase-like_cat_sf"/>
</dbReference>
<dbReference type="Proteomes" id="UP000253324">
    <property type="component" value="Unassembled WGS sequence"/>
</dbReference>
<evidence type="ECO:0000259" key="4">
    <source>
        <dbReference type="PROSITE" id="PS51898"/>
    </source>
</evidence>
<organism evidence="5 6">
    <name type="scientific">Phyllobacterium bourgognense</name>
    <dbReference type="NCBI Taxonomy" id="314236"/>
    <lineage>
        <taxon>Bacteria</taxon>
        <taxon>Pseudomonadati</taxon>
        <taxon>Pseudomonadota</taxon>
        <taxon>Alphaproteobacteria</taxon>
        <taxon>Hyphomicrobiales</taxon>
        <taxon>Phyllobacteriaceae</taxon>
        <taxon>Phyllobacterium</taxon>
    </lineage>
</organism>
<dbReference type="InterPro" id="IPR002104">
    <property type="entry name" value="Integrase_catalytic"/>
</dbReference>
<evidence type="ECO:0000256" key="2">
    <source>
        <dbReference type="ARBA" id="ARBA00023172"/>
    </source>
</evidence>
<evidence type="ECO:0000313" key="5">
    <source>
        <dbReference type="EMBL" id="RCW80944.1"/>
    </source>
</evidence>
<dbReference type="RefSeq" id="WP_147274687.1">
    <property type="nucleotide sequence ID" value="NZ_QPJM01000012.1"/>
</dbReference>
<evidence type="ECO:0000256" key="1">
    <source>
        <dbReference type="ARBA" id="ARBA00023125"/>
    </source>
</evidence>
<dbReference type="GO" id="GO:0003677">
    <property type="term" value="F:DNA binding"/>
    <property type="evidence" value="ECO:0007669"/>
    <property type="project" value="UniProtKB-KW"/>
</dbReference>
<reference evidence="5 6" key="1">
    <citation type="submission" date="2018-07" db="EMBL/GenBank/DDBJ databases">
        <title>Genomic Encyclopedia of Type Strains, Phase III (KMG-III): the genomes of soil and plant-associated and newly described type strains.</title>
        <authorList>
            <person name="Whitman W."/>
        </authorList>
    </citation>
    <scope>NUCLEOTIDE SEQUENCE [LARGE SCALE GENOMIC DNA]</scope>
    <source>
        <strain evidence="5 6">31-25a</strain>
    </source>
</reference>
<dbReference type="InterPro" id="IPR010998">
    <property type="entry name" value="Integrase_recombinase_N"/>
</dbReference>
<keyword evidence="1" id="KW-0238">DNA-binding</keyword>
<dbReference type="GO" id="GO:0006310">
    <property type="term" value="P:DNA recombination"/>
    <property type="evidence" value="ECO:0007669"/>
    <property type="project" value="UniProtKB-KW"/>
</dbReference>
<keyword evidence="6" id="KW-1185">Reference proteome</keyword>
<proteinExistence type="predicted"/>
<evidence type="ECO:0000313" key="6">
    <source>
        <dbReference type="Proteomes" id="UP000253324"/>
    </source>
</evidence>
<sequence length="409" mass="45315">MERPKAVGLKWMKRASGHVPVWVADEADVKRGYSPKTVNLSFIQDSPEMLVAKCNALQADMLLWRTGYRHDPLAFDGTLRSLFSTYQRDEESAFHKLKPGSLVPYKHYLTKLEEHIGPRRVDSIMGIDVIRWHKIWSDGDRHLAAAATCRAILEAAVRHGILRRFDGCIQLREILKTARSGLPQPKRRETVLTAAEAIAARKAAHAAGRPSSALLYALVYETTLRLWDVAGQWWAIDMDGVSDVLDVQAGLKWFGLRWENVDENLLLKFTPSKTANTSGKSIAYPLSKAPMVLEEMAHWPLDKRTGPMIVSETTGLPYNSRAITDRWAEDREAAGIDPKAWARDLRASGITEGRASGATTDDAAKVAGHSGTRTTSAVYDRATEEAADRFADARLKGREQSGNGSGNGR</sequence>
<dbReference type="PROSITE" id="PS51898">
    <property type="entry name" value="TYR_RECOMBINASE"/>
    <property type="match status" value="1"/>
</dbReference>
<dbReference type="GO" id="GO:0015074">
    <property type="term" value="P:DNA integration"/>
    <property type="evidence" value="ECO:0007669"/>
    <property type="project" value="InterPro"/>
</dbReference>
<name>A0A368YS18_9HYPH</name>